<dbReference type="PANTHER" id="PTHR11690">
    <property type="entry name" value="AMILORIDE-SENSITIVE SODIUM CHANNEL-RELATED"/>
    <property type="match status" value="1"/>
</dbReference>
<protein>
    <recommendedName>
        <fullName evidence="16">Sodium channel protein Nach</fullName>
    </recommendedName>
</protein>
<evidence type="ECO:0008006" key="16">
    <source>
        <dbReference type="Google" id="ProtNLM"/>
    </source>
</evidence>
<evidence type="ECO:0000256" key="5">
    <source>
        <dbReference type="ARBA" id="ARBA00022692"/>
    </source>
</evidence>
<accession>A0AAV1JSN3</accession>
<feature type="transmembrane region" description="Helical" evidence="13">
    <location>
        <begin position="62"/>
        <end position="80"/>
    </location>
</feature>
<keyword evidence="6 13" id="KW-1133">Transmembrane helix</keyword>
<evidence type="ECO:0000313" key="15">
    <source>
        <dbReference type="Proteomes" id="UP001497472"/>
    </source>
</evidence>
<dbReference type="Gene3D" id="2.60.470.10">
    <property type="entry name" value="Acid-sensing ion channels like domains"/>
    <property type="match status" value="1"/>
</dbReference>
<evidence type="ECO:0000256" key="8">
    <source>
        <dbReference type="ARBA" id="ARBA00023065"/>
    </source>
</evidence>
<organism evidence="14 15">
    <name type="scientific">Leptosia nina</name>
    <dbReference type="NCBI Taxonomy" id="320188"/>
    <lineage>
        <taxon>Eukaryota</taxon>
        <taxon>Metazoa</taxon>
        <taxon>Ecdysozoa</taxon>
        <taxon>Arthropoda</taxon>
        <taxon>Hexapoda</taxon>
        <taxon>Insecta</taxon>
        <taxon>Pterygota</taxon>
        <taxon>Neoptera</taxon>
        <taxon>Endopterygota</taxon>
        <taxon>Lepidoptera</taxon>
        <taxon>Glossata</taxon>
        <taxon>Ditrysia</taxon>
        <taxon>Papilionoidea</taxon>
        <taxon>Pieridae</taxon>
        <taxon>Pierinae</taxon>
        <taxon>Leptosia</taxon>
    </lineage>
</organism>
<evidence type="ECO:0000256" key="1">
    <source>
        <dbReference type="ARBA" id="ARBA00004141"/>
    </source>
</evidence>
<keyword evidence="7" id="KW-0915">Sodium</keyword>
<evidence type="ECO:0000256" key="11">
    <source>
        <dbReference type="ARBA" id="ARBA00023303"/>
    </source>
</evidence>
<name>A0AAV1JSN3_9NEOP</name>
<gene>
    <name evidence="14" type="ORF">LNINA_LOCUS11386</name>
</gene>
<dbReference type="AlphaFoldDB" id="A0AAV1JSN3"/>
<keyword evidence="15" id="KW-1185">Reference proteome</keyword>
<keyword evidence="9 13" id="KW-0472">Membrane</keyword>
<evidence type="ECO:0000256" key="10">
    <source>
        <dbReference type="ARBA" id="ARBA00023201"/>
    </source>
</evidence>
<keyword evidence="3 12" id="KW-0813">Transport</keyword>
<evidence type="ECO:0000256" key="3">
    <source>
        <dbReference type="ARBA" id="ARBA00022448"/>
    </source>
</evidence>
<comment type="caution">
    <text evidence="14">The sequence shown here is derived from an EMBL/GenBank/DDBJ whole genome shotgun (WGS) entry which is preliminary data.</text>
</comment>
<dbReference type="PANTHER" id="PTHR11690:SF253">
    <property type="entry name" value="PICKPOCKET 18-RELATED"/>
    <property type="match status" value="1"/>
</dbReference>
<evidence type="ECO:0000256" key="9">
    <source>
        <dbReference type="ARBA" id="ARBA00023136"/>
    </source>
</evidence>
<dbReference type="Proteomes" id="UP001497472">
    <property type="component" value="Unassembled WGS sequence"/>
</dbReference>
<keyword evidence="4 12" id="KW-0894">Sodium channel</keyword>
<proteinExistence type="inferred from homology"/>
<evidence type="ECO:0000313" key="14">
    <source>
        <dbReference type="EMBL" id="CAK1552337.1"/>
    </source>
</evidence>
<comment type="similarity">
    <text evidence="2 12">Belongs to the amiloride-sensitive sodium channel (TC 1.A.6) family.</text>
</comment>
<dbReference type="GO" id="GO:0005886">
    <property type="term" value="C:plasma membrane"/>
    <property type="evidence" value="ECO:0007669"/>
    <property type="project" value="TreeGrafter"/>
</dbReference>
<keyword evidence="8 12" id="KW-0406">Ion transport</keyword>
<evidence type="ECO:0000256" key="12">
    <source>
        <dbReference type="RuleBase" id="RU000679"/>
    </source>
</evidence>
<reference evidence="14 15" key="1">
    <citation type="submission" date="2023-11" db="EMBL/GenBank/DDBJ databases">
        <authorList>
            <person name="Okamura Y."/>
        </authorList>
    </citation>
    <scope>NUCLEOTIDE SEQUENCE [LARGE SCALE GENOMIC DNA]</scope>
</reference>
<evidence type="ECO:0000256" key="13">
    <source>
        <dbReference type="SAM" id="Phobius"/>
    </source>
</evidence>
<dbReference type="InterPro" id="IPR001873">
    <property type="entry name" value="ENaC"/>
</dbReference>
<evidence type="ECO:0000256" key="2">
    <source>
        <dbReference type="ARBA" id="ARBA00007193"/>
    </source>
</evidence>
<dbReference type="GO" id="GO:0015280">
    <property type="term" value="F:ligand-gated sodium channel activity"/>
    <property type="evidence" value="ECO:0007669"/>
    <property type="project" value="TreeGrafter"/>
</dbReference>
<evidence type="ECO:0000256" key="7">
    <source>
        <dbReference type="ARBA" id="ARBA00023053"/>
    </source>
</evidence>
<sequence>MKPKPKEVWWIRYRRRQKRRSVSFEMVFRRAFAETFREYVDNCSIAGVKQMWDPKIGTLQRLTWVVIFCIMLTSMVYYLHNIWYESLGKPLIVTMESSTYPISKIDFPAVALCNINRISKKALINFSKGVHSFAKHNESLAEVYEFCSQLGRLIDYTYNASLRNHPLMASFNAYMNSSRQIINVMKMLAPSCDEQLLMCYWAGKLVDCKTAFSVRRTPHGHCCVFNYILAYDSADKPDQTLDNAKKQSQAGLYNGLALVVNPMVEDYHYRIYNMMGFEILLFDPTHFPDPSGGRVIQRSAQPDQVVMIKVTSTKQIATTEVRKYPQTTRKCLFHDERQKKFSNMYSYSACIVSCRIRTIQSLCKCTPFYLPVLLKQKRVCSYDDLKCLNKYKEKFFYLYPMGSTDVSGLEIELVDSLLCPDCLPDCEHTQHFTEHLKLPLTKQQHKRKHLPAYFL</sequence>
<dbReference type="Pfam" id="PF00858">
    <property type="entry name" value="ASC"/>
    <property type="match status" value="1"/>
</dbReference>
<keyword evidence="10 12" id="KW-0739">Sodium transport</keyword>
<evidence type="ECO:0000256" key="6">
    <source>
        <dbReference type="ARBA" id="ARBA00022989"/>
    </source>
</evidence>
<keyword evidence="5 12" id="KW-0812">Transmembrane</keyword>
<dbReference type="EMBL" id="CAVLEF010000140">
    <property type="protein sequence ID" value="CAK1552337.1"/>
    <property type="molecule type" value="Genomic_DNA"/>
</dbReference>
<keyword evidence="11 12" id="KW-0407">Ion channel</keyword>
<comment type="subcellular location">
    <subcellularLocation>
        <location evidence="1">Membrane</location>
        <topology evidence="1">Multi-pass membrane protein</topology>
    </subcellularLocation>
</comment>
<evidence type="ECO:0000256" key="4">
    <source>
        <dbReference type="ARBA" id="ARBA00022461"/>
    </source>
</evidence>